<keyword evidence="2" id="KW-0269">Exonuclease</keyword>
<dbReference type="PANTHER" id="PTHR42834:SF1">
    <property type="entry name" value="ENDONUCLEASE_EXONUCLEASE_PHOSPHATASE FAMILY PROTEIN (AFU_ORTHOLOGUE AFUA_3G09210)"/>
    <property type="match status" value="1"/>
</dbReference>
<comment type="caution">
    <text evidence="2">The sequence shown here is derived from an EMBL/GenBank/DDBJ whole genome shotgun (WGS) entry which is preliminary data.</text>
</comment>
<proteinExistence type="predicted"/>
<gene>
    <name evidence="2" type="ORF">SCARUB_02336</name>
</gene>
<evidence type="ECO:0000313" key="2">
    <source>
        <dbReference type="EMBL" id="ODS32536.1"/>
    </source>
</evidence>
<feature type="domain" description="Endonuclease/exonuclease/phosphatase" evidence="1">
    <location>
        <begin position="26"/>
        <end position="338"/>
    </location>
</feature>
<dbReference type="Gene3D" id="3.60.10.10">
    <property type="entry name" value="Endonuclease/exonuclease/phosphatase"/>
    <property type="match status" value="1"/>
</dbReference>
<dbReference type="EMBL" id="MAYW01000058">
    <property type="protein sequence ID" value="ODS32536.1"/>
    <property type="molecule type" value="Genomic_DNA"/>
</dbReference>
<accession>A0A1E3XA76</accession>
<keyword evidence="2" id="KW-0540">Nuclease</keyword>
<dbReference type="InterPro" id="IPR005135">
    <property type="entry name" value="Endo/exonuclease/phosphatase"/>
</dbReference>
<sequence>MKTTIVSVLLILLYFITSIEAKTFKVASYNVENLFDLTKNGTEYTEYIPYTGYGWTKDIVDIKITNISEVIKDLRADVVTLQEVESKNSLIFLHNRLKDFGLDYPYLEIADSKVTTVKCAVLSKFPIIEKEEIQIDNEFARNILKVTLDIDGNRLILFINHWKSKRNPESTRIPYAKTLKDEIDKLKDDDDFILLGDFNSNHNEYETFRNSSRLNDTAGMTGINHILRTVKDSEMVNEQILTTQASNEYLYNIWLETYKNRRWSYNFFGNKNSLDNIIVSKGLYDDKGISYVDNSFDKFDPDYLFKGNAVYRWQRAKSGKGKHLGNGYSDHLPIFAYFSTEPFRFKSYDTFADYTDPLKLKTKSISDLYTSKIGNVNYRLEHCTVIYKYEDNAIIKQKNGRAIFIYKAGMNLEYGKVYHLTVKMLYDYYQLREITAIGDIKEIGKAANFASHLLSDPSADFSEPGLQNEVISEAEGIYKRGYFYYGSNRKIKLYFKNKKLRPKNNSKIVLKHVRIGCYKYPQIVIEKNGQIE</sequence>
<dbReference type="PATRIC" id="fig|1872076.5.peg.2747"/>
<dbReference type="Pfam" id="PF19580">
    <property type="entry name" value="Exo_endo_phos_3"/>
    <property type="match status" value="1"/>
</dbReference>
<dbReference type="InterPro" id="IPR036691">
    <property type="entry name" value="Endo/exonu/phosph_ase_sf"/>
</dbReference>
<keyword evidence="2" id="KW-0255">Endonuclease</keyword>
<reference evidence="2 3" key="1">
    <citation type="submission" date="2016-07" db="EMBL/GenBank/DDBJ databases">
        <title>Draft genome of Scalindua rubra, obtained from a brine-seawater interface in the Red Sea, sheds light on salt adaptation in anammox bacteria.</title>
        <authorList>
            <person name="Speth D.R."/>
            <person name="Lagkouvardos I."/>
            <person name="Wang Y."/>
            <person name="Qian P.-Y."/>
            <person name="Dutilh B.E."/>
            <person name="Jetten M.S."/>
        </authorList>
    </citation>
    <scope>NUCLEOTIDE SEQUENCE [LARGE SCALE GENOMIC DNA]</scope>
    <source>
        <strain evidence="2">BSI-1</strain>
    </source>
</reference>
<evidence type="ECO:0000259" key="1">
    <source>
        <dbReference type="Pfam" id="PF19580"/>
    </source>
</evidence>
<protein>
    <submittedName>
        <fullName evidence="2">Endonuclease/Exonuclease/phosphatase family protein</fullName>
    </submittedName>
</protein>
<keyword evidence="2" id="KW-0378">Hydrolase</keyword>
<organism evidence="2 3">
    <name type="scientific">Candidatus Scalindua rubra</name>
    <dbReference type="NCBI Taxonomy" id="1872076"/>
    <lineage>
        <taxon>Bacteria</taxon>
        <taxon>Pseudomonadati</taxon>
        <taxon>Planctomycetota</taxon>
        <taxon>Candidatus Brocadiia</taxon>
        <taxon>Candidatus Brocadiales</taxon>
        <taxon>Candidatus Scalinduaceae</taxon>
        <taxon>Candidatus Scalindua</taxon>
    </lineage>
</organism>
<name>A0A1E3XA76_9BACT</name>
<dbReference type="GO" id="GO:0004519">
    <property type="term" value="F:endonuclease activity"/>
    <property type="evidence" value="ECO:0007669"/>
    <property type="project" value="UniProtKB-KW"/>
</dbReference>
<dbReference type="AlphaFoldDB" id="A0A1E3XA76"/>
<dbReference type="Proteomes" id="UP000094056">
    <property type="component" value="Unassembled WGS sequence"/>
</dbReference>
<dbReference type="GO" id="GO:0004527">
    <property type="term" value="F:exonuclease activity"/>
    <property type="evidence" value="ECO:0007669"/>
    <property type="project" value="UniProtKB-KW"/>
</dbReference>
<dbReference type="SUPFAM" id="SSF56219">
    <property type="entry name" value="DNase I-like"/>
    <property type="match status" value="1"/>
</dbReference>
<dbReference type="PANTHER" id="PTHR42834">
    <property type="entry name" value="ENDONUCLEASE/EXONUCLEASE/PHOSPHATASE FAMILY PROTEIN (AFU_ORTHOLOGUE AFUA_3G09210)"/>
    <property type="match status" value="1"/>
</dbReference>
<evidence type="ECO:0000313" key="3">
    <source>
        <dbReference type="Proteomes" id="UP000094056"/>
    </source>
</evidence>